<name>A0A0F8YLX7_9ZZZZ</name>
<evidence type="ECO:0000313" key="2">
    <source>
        <dbReference type="EMBL" id="KKK82357.1"/>
    </source>
</evidence>
<feature type="region of interest" description="Disordered" evidence="1">
    <location>
        <begin position="1"/>
        <end position="21"/>
    </location>
</feature>
<protein>
    <submittedName>
        <fullName evidence="2">Uncharacterized protein</fullName>
    </submittedName>
</protein>
<organism evidence="2">
    <name type="scientific">marine sediment metagenome</name>
    <dbReference type="NCBI Taxonomy" id="412755"/>
    <lineage>
        <taxon>unclassified sequences</taxon>
        <taxon>metagenomes</taxon>
        <taxon>ecological metagenomes</taxon>
    </lineage>
</organism>
<accession>A0A0F8YLX7</accession>
<proteinExistence type="predicted"/>
<dbReference type="EMBL" id="LAZR01052711">
    <property type="protein sequence ID" value="KKK82357.1"/>
    <property type="molecule type" value="Genomic_DNA"/>
</dbReference>
<reference evidence="2" key="1">
    <citation type="journal article" date="2015" name="Nature">
        <title>Complex archaea that bridge the gap between prokaryotes and eukaryotes.</title>
        <authorList>
            <person name="Spang A."/>
            <person name="Saw J.H."/>
            <person name="Jorgensen S.L."/>
            <person name="Zaremba-Niedzwiedzka K."/>
            <person name="Martijn J."/>
            <person name="Lind A.E."/>
            <person name="van Eijk R."/>
            <person name="Schleper C."/>
            <person name="Guy L."/>
            <person name="Ettema T.J."/>
        </authorList>
    </citation>
    <scope>NUCLEOTIDE SEQUENCE</scope>
</reference>
<gene>
    <name evidence="2" type="ORF">LCGC14_2804200</name>
</gene>
<sequence>MIKFDGEPEVETPVAEPADEGRSNIVEDAFVGLPFGGEPGQPMPGLLETPEEAQARAEQTAGNILTAGLLGAGAAPKAFSAAATGVKTLASVSKAGKIENEISKLKLQQTHPGLTAREAEKVIAKVNNKKLNEIVKDITTMPSKLRAIKSVLFSSQFQFASAIALWYSADNLPTVANLRSRDARQDVKFGNITPAEGLEQVRYWKKIAEVGRAGTIGAMAVNPVLIPVGMFFLKGTNANIRGIESDEQFILGSEVNTVDGGETNG</sequence>
<comment type="caution">
    <text evidence="2">The sequence shown here is derived from an EMBL/GenBank/DDBJ whole genome shotgun (WGS) entry which is preliminary data.</text>
</comment>
<dbReference type="AlphaFoldDB" id="A0A0F8YLX7"/>
<evidence type="ECO:0000256" key="1">
    <source>
        <dbReference type="SAM" id="MobiDB-lite"/>
    </source>
</evidence>